<evidence type="ECO:0000313" key="1">
    <source>
        <dbReference type="EMBL" id="KAI0059970.1"/>
    </source>
</evidence>
<sequence length="1125" mass="120304">MDPPSPASDGAPASQSAPAANSSGGHSSGPRFSNGLHIRSRITVVCAECKRLKLKCDRRTPCGSCVKRDTVHRCQYSAAAAEKIDVQSLHNRLQIIESQMAQIIAGGLRAPPAFAGSHADNLPFPHNDRAMLATGSSGSSVTISLDDVAALWLEHIDMPQVEPAESSSSSSSSTVGTSSSQIKLEPLAADLAVLDEPSYSSLLPPLTIYYPASSSVARVTPTLVALLPSAPSLRSRIMTSIDETMRMHPCFNVKHFRARAESMFAWMKDADTRLTSVGTRTTSSNDAKTDLARSLFFPSASSSAPSSPVIPSAPPTPTLSFFASVAAAYALGVQACKENELANEAESSKGGSSAKTIRLEEGRSGHRNSTWQKTSAAGLYALSRQALAAFEMTHAYDLDYLTACILQLLFLLHDGRARVTHIAYPLVGKMVNIAQMMGLSTDPDEFPGKYSLFEAEQRRRVWWDIYYYDVFVSDCMGQAPTIQDNTYTTKMPADVDEEQFGPSSSSLPVPVPRRAGGDPTEVGFAYFTQKCRLAMLVKSVKKRTFRDPLNLDVPESSLEQAEQFEAEVKSWLSDLPKAFRLDGDYDATSTTSTAIPSVSPFLQAQRCELAIVANRLILKIFLPFLKNCTEPASDIIPRRVVSSVVDAGHSIIHTIRLLHSTWRQTRPAAFAFYSFGRTLFDASVMMACAVIVHPTGASSGVALADLEAGLDIMRDTRTAAERSKNTDGSGEVNEAVQVVEMLRAKAEGVRSGDNNVSVPIFHAGTKRKHSELADSHTLAEVFQLPYAGLGVSCSRTLPEVVTLEAGSRPSTSTGLKVRVKQRESSIVPDLSGAFDTPTTPASEKNLLKGQTPIRGRPPRRRPSTSGPPQKSQMAAPPPPSAPHPPSLLVVPSHRSTPAPDQAGYRGMPMSEPQSMEFMPSFNSPDVPVQRYTGDSELGTPRMQPQASNGYESSTQMSSHYASAEMGGMPPPQGHSLHEGVYAMSGPTSAQSTPSFTGHSPYGAIDYMSYTPSFGPASGASASASATYEAASSAGQPQSLMGHGISDSRSQTGSGSMEEGRYMLSGDDGRPPYSADARRPSLASSIGSRQHDAGGPSSWQQGPIDAQGGANGQGGSDSTWNGYKFY</sequence>
<proteinExistence type="predicted"/>
<accession>A0ACB8SVI0</accession>
<comment type="caution">
    <text evidence="1">The sequence shown here is derived from an EMBL/GenBank/DDBJ whole genome shotgun (WGS) entry which is preliminary data.</text>
</comment>
<gene>
    <name evidence="1" type="ORF">BV25DRAFT_1918095</name>
</gene>
<keyword evidence="2" id="KW-1185">Reference proteome</keyword>
<dbReference type="EMBL" id="MU277222">
    <property type="protein sequence ID" value="KAI0059970.1"/>
    <property type="molecule type" value="Genomic_DNA"/>
</dbReference>
<evidence type="ECO:0000313" key="2">
    <source>
        <dbReference type="Proteomes" id="UP000814140"/>
    </source>
</evidence>
<organism evidence="1 2">
    <name type="scientific">Artomyces pyxidatus</name>
    <dbReference type="NCBI Taxonomy" id="48021"/>
    <lineage>
        <taxon>Eukaryota</taxon>
        <taxon>Fungi</taxon>
        <taxon>Dikarya</taxon>
        <taxon>Basidiomycota</taxon>
        <taxon>Agaricomycotina</taxon>
        <taxon>Agaricomycetes</taxon>
        <taxon>Russulales</taxon>
        <taxon>Auriscalpiaceae</taxon>
        <taxon>Artomyces</taxon>
    </lineage>
</organism>
<protein>
    <submittedName>
        <fullName evidence="1">Uncharacterized protein</fullName>
    </submittedName>
</protein>
<reference evidence="1" key="1">
    <citation type="submission" date="2021-03" db="EMBL/GenBank/DDBJ databases">
        <authorList>
            <consortium name="DOE Joint Genome Institute"/>
            <person name="Ahrendt S."/>
            <person name="Looney B.P."/>
            <person name="Miyauchi S."/>
            <person name="Morin E."/>
            <person name="Drula E."/>
            <person name="Courty P.E."/>
            <person name="Chicoki N."/>
            <person name="Fauchery L."/>
            <person name="Kohler A."/>
            <person name="Kuo A."/>
            <person name="Labutti K."/>
            <person name="Pangilinan J."/>
            <person name="Lipzen A."/>
            <person name="Riley R."/>
            <person name="Andreopoulos W."/>
            <person name="He G."/>
            <person name="Johnson J."/>
            <person name="Barry K.W."/>
            <person name="Grigoriev I.V."/>
            <person name="Nagy L."/>
            <person name="Hibbett D."/>
            <person name="Henrissat B."/>
            <person name="Matheny P.B."/>
            <person name="Labbe J."/>
            <person name="Martin F."/>
        </authorList>
    </citation>
    <scope>NUCLEOTIDE SEQUENCE</scope>
    <source>
        <strain evidence="1">HHB10654</strain>
    </source>
</reference>
<reference evidence="1" key="2">
    <citation type="journal article" date="2022" name="New Phytol.">
        <title>Evolutionary transition to the ectomycorrhizal habit in the genomes of a hyperdiverse lineage of mushroom-forming fungi.</title>
        <authorList>
            <person name="Looney B."/>
            <person name="Miyauchi S."/>
            <person name="Morin E."/>
            <person name="Drula E."/>
            <person name="Courty P.E."/>
            <person name="Kohler A."/>
            <person name="Kuo A."/>
            <person name="LaButti K."/>
            <person name="Pangilinan J."/>
            <person name="Lipzen A."/>
            <person name="Riley R."/>
            <person name="Andreopoulos W."/>
            <person name="He G."/>
            <person name="Johnson J."/>
            <person name="Nolan M."/>
            <person name="Tritt A."/>
            <person name="Barry K.W."/>
            <person name="Grigoriev I.V."/>
            <person name="Nagy L.G."/>
            <person name="Hibbett D."/>
            <person name="Henrissat B."/>
            <person name="Matheny P.B."/>
            <person name="Labbe J."/>
            <person name="Martin F.M."/>
        </authorList>
    </citation>
    <scope>NUCLEOTIDE SEQUENCE</scope>
    <source>
        <strain evidence="1">HHB10654</strain>
    </source>
</reference>
<dbReference type="Proteomes" id="UP000814140">
    <property type="component" value="Unassembled WGS sequence"/>
</dbReference>
<name>A0ACB8SVI0_9AGAM</name>